<dbReference type="InterPro" id="IPR016032">
    <property type="entry name" value="Sig_transdc_resp-reg_C-effctor"/>
</dbReference>
<evidence type="ECO:0000256" key="2">
    <source>
        <dbReference type="ARBA" id="ARBA00023125"/>
    </source>
</evidence>
<dbReference type="SUPFAM" id="SSF46894">
    <property type="entry name" value="C-terminal effector domain of the bipartite response regulators"/>
    <property type="match status" value="1"/>
</dbReference>
<accession>A0A4P8J0D4</accession>
<gene>
    <name evidence="6" type="ORF">FAZ95_38955</name>
</gene>
<reference evidence="6 7" key="1">
    <citation type="submission" date="2019-05" db="EMBL/GenBank/DDBJ databases">
        <title>Burkholderia sp. DHOD12, isolated from subtropical forest soil.</title>
        <authorList>
            <person name="Gao Z.-H."/>
            <person name="Qiu L.-H."/>
        </authorList>
    </citation>
    <scope>NUCLEOTIDE SEQUENCE [LARGE SCALE GENOMIC DNA]</scope>
    <source>
        <strain evidence="6 7">DHOD12</strain>
    </source>
</reference>
<keyword evidence="7" id="KW-1185">Reference proteome</keyword>
<dbReference type="InterPro" id="IPR005143">
    <property type="entry name" value="TF_LuxR_autoind-bd_dom"/>
</dbReference>
<proteinExistence type="predicted"/>
<dbReference type="AlphaFoldDB" id="A0A4P8J0D4"/>
<dbReference type="InterPro" id="IPR036388">
    <property type="entry name" value="WH-like_DNA-bd_sf"/>
</dbReference>
<keyword evidence="1" id="KW-0805">Transcription regulation</keyword>
<dbReference type="RefSeq" id="WP_137337869.1">
    <property type="nucleotide sequence ID" value="NZ_CP040079.1"/>
</dbReference>
<dbReference type="Pfam" id="PF03472">
    <property type="entry name" value="Autoind_bind"/>
    <property type="match status" value="1"/>
</dbReference>
<evidence type="ECO:0000256" key="3">
    <source>
        <dbReference type="ARBA" id="ARBA00023163"/>
    </source>
</evidence>
<name>A0A4P8J0D4_9BURK</name>
<dbReference type="GO" id="GO:0006355">
    <property type="term" value="P:regulation of DNA-templated transcription"/>
    <property type="evidence" value="ECO:0007669"/>
    <property type="project" value="InterPro"/>
</dbReference>
<dbReference type="SUPFAM" id="SSF75516">
    <property type="entry name" value="Pheromone-binding domain of LuxR-like quorum-sensing transcription factors"/>
    <property type="match status" value="1"/>
</dbReference>
<dbReference type="EMBL" id="CP040079">
    <property type="protein sequence ID" value="QCP55112.1"/>
    <property type="molecule type" value="Genomic_DNA"/>
</dbReference>
<keyword evidence="2" id="KW-0238">DNA-binding</keyword>
<feature type="domain" description="Transcription factor LuxR-like autoinducer-binding" evidence="5">
    <location>
        <begin position="119"/>
        <end position="250"/>
    </location>
</feature>
<dbReference type="Gene3D" id="1.10.10.10">
    <property type="entry name" value="Winged helix-like DNA-binding domain superfamily/Winged helix DNA-binding domain"/>
    <property type="match status" value="1"/>
</dbReference>
<dbReference type="KEGG" id="tvl:FAZ95_38955"/>
<dbReference type="Proteomes" id="UP000298656">
    <property type="component" value="Chromosome 3"/>
</dbReference>
<feature type="compositionally biased region" description="Polar residues" evidence="4">
    <location>
        <begin position="443"/>
        <end position="457"/>
    </location>
</feature>
<protein>
    <recommendedName>
        <fullName evidence="5">Transcription factor LuxR-like autoinducer-binding domain-containing protein</fullName>
    </recommendedName>
</protein>
<organism evidence="6 7">
    <name type="scientific">Trinickia violacea</name>
    <dbReference type="NCBI Taxonomy" id="2571746"/>
    <lineage>
        <taxon>Bacteria</taxon>
        <taxon>Pseudomonadati</taxon>
        <taxon>Pseudomonadota</taxon>
        <taxon>Betaproteobacteria</taxon>
        <taxon>Burkholderiales</taxon>
        <taxon>Burkholderiaceae</taxon>
        <taxon>Trinickia</taxon>
    </lineage>
</organism>
<evidence type="ECO:0000259" key="5">
    <source>
        <dbReference type="Pfam" id="PF03472"/>
    </source>
</evidence>
<feature type="region of interest" description="Disordered" evidence="4">
    <location>
        <begin position="443"/>
        <end position="467"/>
    </location>
</feature>
<dbReference type="InterPro" id="IPR036693">
    <property type="entry name" value="TF_LuxR_autoind-bd_dom_sf"/>
</dbReference>
<sequence length="467" mass="52188">MDSSQKTTVEVQAVKTKNETISWAISGQAASTEIERRSSVPVDGNSELVVESTFVPDNREDVERFFRSDEFYKDNEEALNILMKKCVLRLRGDAVTSEPSVSVVDISEEIGRLTSADTQADLVRRVAKIVRILEGEYFYFTMVRLDENSREPIFHKNLSNVPPEIAQIYITNKWYATDPFLIHAKLKNEPIVSSHLGLLENLSGSWRRMGELGRANGLCSWLACPVHGANPLVYGVLRVANARLPKDGGETPLLRSSLLFRAIATEIFQWLVRRELVMVRKLYGLNQDELKALQLYHEGGTADDIACALNMSKRDLYKSVYRSINAKMNCRNISEAARLAVRAGLIPPFIGKKVVHVVHHPRWGVYLGSEWGMPFWSKVNPVPHRDAVGFETSLAAEEFVRSINGTINADDYAIARVEVDQTTTLVLEDLCVKAGLPPWTDSSINLTSAPDESTTPGSLDDPSPTYH</sequence>
<evidence type="ECO:0000313" key="6">
    <source>
        <dbReference type="EMBL" id="QCP55112.1"/>
    </source>
</evidence>
<evidence type="ECO:0000256" key="1">
    <source>
        <dbReference type="ARBA" id="ARBA00023015"/>
    </source>
</evidence>
<evidence type="ECO:0000313" key="7">
    <source>
        <dbReference type="Proteomes" id="UP000298656"/>
    </source>
</evidence>
<keyword evidence="3" id="KW-0804">Transcription</keyword>
<dbReference type="Gene3D" id="3.30.450.80">
    <property type="entry name" value="Transcription factor LuxR-like, autoinducer-binding domain"/>
    <property type="match status" value="1"/>
</dbReference>
<dbReference type="GO" id="GO:0003677">
    <property type="term" value="F:DNA binding"/>
    <property type="evidence" value="ECO:0007669"/>
    <property type="project" value="UniProtKB-KW"/>
</dbReference>
<dbReference type="OrthoDB" id="8994109at2"/>
<evidence type="ECO:0000256" key="4">
    <source>
        <dbReference type="SAM" id="MobiDB-lite"/>
    </source>
</evidence>